<keyword evidence="3" id="KW-1185">Reference proteome</keyword>
<dbReference type="AlphaFoldDB" id="A0A1R4FWJ2"/>
<sequence length="136" mass="14466">MSQSARSNGFGRVLVVVYGVLAIAATGRSLVQIVRDFDAAPLAYSLSAAAALVYILATVALLKRGAGWRRVAVATIGFELVGVLAVGVLSLTAPELFGHPSVWSWFGMGYGFIPLILPIVGLWWVLRGSERNNNAH</sequence>
<feature type="transmembrane region" description="Helical" evidence="1">
    <location>
        <begin position="12"/>
        <end position="31"/>
    </location>
</feature>
<dbReference type="Proteomes" id="UP000195787">
    <property type="component" value="Unassembled WGS sequence"/>
</dbReference>
<dbReference type="EMBL" id="FUHU01000028">
    <property type="protein sequence ID" value="SJM60092.1"/>
    <property type="molecule type" value="Genomic_DNA"/>
</dbReference>
<protein>
    <submittedName>
        <fullName evidence="2">Putative integral membrane protein</fullName>
    </submittedName>
</protein>
<dbReference type="GeneID" id="303172955"/>
<keyword evidence="1" id="KW-0812">Transmembrane</keyword>
<reference evidence="2 3" key="1">
    <citation type="submission" date="2017-02" db="EMBL/GenBank/DDBJ databases">
        <authorList>
            <person name="Peterson S.W."/>
        </authorList>
    </citation>
    <scope>NUCLEOTIDE SEQUENCE [LARGE SCALE GENOMIC DNA]</scope>
    <source>
        <strain evidence="2 3">LMG 22410</strain>
    </source>
</reference>
<name>A0A1R4FWJ2_9MICO</name>
<feature type="transmembrane region" description="Helical" evidence="1">
    <location>
        <begin position="43"/>
        <end position="62"/>
    </location>
</feature>
<feature type="transmembrane region" description="Helical" evidence="1">
    <location>
        <begin position="71"/>
        <end position="91"/>
    </location>
</feature>
<evidence type="ECO:0000313" key="2">
    <source>
        <dbReference type="EMBL" id="SJM60092.1"/>
    </source>
</evidence>
<proteinExistence type="predicted"/>
<accession>A0A1R4FWJ2</accession>
<keyword evidence="1" id="KW-1133">Transmembrane helix</keyword>
<evidence type="ECO:0000256" key="1">
    <source>
        <dbReference type="SAM" id="Phobius"/>
    </source>
</evidence>
<evidence type="ECO:0000313" key="3">
    <source>
        <dbReference type="Proteomes" id="UP000195787"/>
    </source>
</evidence>
<dbReference type="OrthoDB" id="25997at2"/>
<keyword evidence="1" id="KW-0472">Membrane</keyword>
<organism evidence="2 3">
    <name type="scientific">Agrococcus casei LMG 22410</name>
    <dbReference type="NCBI Taxonomy" id="1255656"/>
    <lineage>
        <taxon>Bacteria</taxon>
        <taxon>Bacillati</taxon>
        <taxon>Actinomycetota</taxon>
        <taxon>Actinomycetes</taxon>
        <taxon>Micrococcales</taxon>
        <taxon>Microbacteriaceae</taxon>
        <taxon>Agrococcus</taxon>
    </lineage>
</organism>
<feature type="transmembrane region" description="Helical" evidence="1">
    <location>
        <begin position="103"/>
        <end position="126"/>
    </location>
</feature>
<dbReference type="RefSeq" id="WP_086991825.1">
    <property type="nucleotide sequence ID" value="NZ_FUHU01000028.1"/>
</dbReference>
<gene>
    <name evidence="2" type="ORF">CZ674_06965</name>
</gene>